<dbReference type="InterPro" id="IPR000835">
    <property type="entry name" value="HTH_MarR-typ"/>
</dbReference>
<dbReference type="Gene3D" id="1.10.10.10">
    <property type="entry name" value="Winged helix-like DNA-binding domain superfamily/Winged helix DNA-binding domain"/>
    <property type="match status" value="2"/>
</dbReference>
<reference evidence="5 6" key="1">
    <citation type="journal article" date="2018" name="Elife">
        <title>Discovery and characterization of a prevalent human gut bacterial enzyme sufficient for the inactivation of a family of plant toxins.</title>
        <authorList>
            <person name="Koppel N."/>
            <person name="Bisanz J.E."/>
            <person name="Pandelia M.E."/>
            <person name="Turnbaugh P.J."/>
            <person name="Balskus E.P."/>
        </authorList>
    </citation>
    <scope>NUCLEOTIDE SEQUENCE [LARGE SCALE GENOMIC DNA]</scope>
    <source>
        <strain evidence="6">anaerobia AP69FAA</strain>
    </source>
</reference>
<dbReference type="Pfam" id="PF01047">
    <property type="entry name" value="MarR"/>
    <property type="match status" value="2"/>
</dbReference>
<evidence type="ECO:0000259" key="4">
    <source>
        <dbReference type="PROSITE" id="PS50995"/>
    </source>
</evidence>
<dbReference type="InterPro" id="IPR039422">
    <property type="entry name" value="MarR/SlyA-like"/>
</dbReference>
<evidence type="ECO:0000313" key="6">
    <source>
        <dbReference type="Proteomes" id="UP000253792"/>
    </source>
</evidence>
<name>A0A369LBE0_9ACTN</name>
<keyword evidence="6" id="KW-1185">Reference proteome</keyword>
<comment type="caution">
    <text evidence="5">The sequence shown here is derived from an EMBL/GenBank/DDBJ whole genome shotgun (WGS) entry which is preliminary data.</text>
</comment>
<accession>A0A369LBE0</accession>
<dbReference type="InterPro" id="IPR036390">
    <property type="entry name" value="WH_DNA-bd_sf"/>
</dbReference>
<dbReference type="OrthoDB" id="3237509at2"/>
<gene>
    <name evidence="5" type="ORF">C1880_03840</name>
</gene>
<evidence type="ECO:0000256" key="1">
    <source>
        <dbReference type="ARBA" id="ARBA00023015"/>
    </source>
</evidence>
<dbReference type="RefSeq" id="WP_114620373.1">
    <property type="nucleotide sequence ID" value="NZ_PPTP01000003.1"/>
</dbReference>
<keyword evidence="2" id="KW-0238">DNA-binding</keyword>
<dbReference type="InterPro" id="IPR036388">
    <property type="entry name" value="WH-like_DNA-bd_sf"/>
</dbReference>
<keyword evidence="3" id="KW-0804">Transcription</keyword>
<evidence type="ECO:0000256" key="3">
    <source>
        <dbReference type="ARBA" id="ARBA00023163"/>
    </source>
</evidence>
<dbReference type="GO" id="GO:0003700">
    <property type="term" value="F:DNA-binding transcription factor activity"/>
    <property type="evidence" value="ECO:0007669"/>
    <property type="project" value="InterPro"/>
</dbReference>
<protein>
    <submittedName>
        <fullName evidence="5">MarR family transcriptional regulator</fullName>
    </submittedName>
</protein>
<dbReference type="PRINTS" id="PR00598">
    <property type="entry name" value="HTHMARR"/>
</dbReference>
<dbReference type="SMART" id="SM00347">
    <property type="entry name" value="HTH_MARR"/>
    <property type="match status" value="2"/>
</dbReference>
<keyword evidence="1" id="KW-0805">Transcription regulation</keyword>
<dbReference type="GO" id="GO:0003677">
    <property type="term" value="F:DNA binding"/>
    <property type="evidence" value="ECO:0007669"/>
    <property type="project" value="UniProtKB-KW"/>
</dbReference>
<proteinExistence type="predicted"/>
<dbReference type="PANTHER" id="PTHR33164:SF99">
    <property type="entry name" value="MARR FAMILY REGULATORY PROTEIN"/>
    <property type="match status" value="1"/>
</dbReference>
<dbReference type="PANTHER" id="PTHR33164">
    <property type="entry name" value="TRANSCRIPTIONAL REGULATOR, MARR FAMILY"/>
    <property type="match status" value="1"/>
</dbReference>
<evidence type="ECO:0000313" key="5">
    <source>
        <dbReference type="EMBL" id="RDB56039.1"/>
    </source>
</evidence>
<dbReference type="Proteomes" id="UP000253792">
    <property type="component" value="Unassembled WGS sequence"/>
</dbReference>
<sequence>MSDTSTEYRKPGKYLLDSTFFVAFELAHEGLKEGLREASCLNCTQYRVLVKLAAAEPEPIGQKNLGIILDLKPNVITHAVNTLEDAGFVERIHTPGKRGSRVRVLEAGIKHIEQANPAIIAQLYRIFPTQTAPFRAICEAAVMAGATIEPPLSREMSRKFFASRALASFEVLRKRIEKALEESCGGATFSECRVLQRLGEVGYPMRIVDLARQLKLTSATAVRATDRLAERGWVERMSAPDDRKAVYVACTDEGRHMQDVVLASVDRIATQYLWSRLAPEKCRDIAMAGHVVMADLQQREEAERLSTLAQLRPLKQ</sequence>
<dbReference type="SUPFAM" id="SSF46785">
    <property type="entry name" value="Winged helix' DNA-binding domain"/>
    <property type="match status" value="2"/>
</dbReference>
<dbReference type="EMBL" id="PPTP01000003">
    <property type="protein sequence ID" value="RDB56039.1"/>
    <property type="molecule type" value="Genomic_DNA"/>
</dbReference>
<dbReference type="GO" id="GO:0006950">
    <property type="term" value="P:response to stress"/>
    <property type="evidence" value="ECO:0007669"/>
    <property type="project" value="TreeGrafter"/>
</dbReference>
<dbReference type="PROSITE" id="PS01117">
    <property type="entry name" value="HTH_MARR_1"/>
    <property type="match status" value="1"/>
</dbReference>
<feature type="domain" description="HTH marR-type" evidence="4">
    <location>
        <begin position="149"/>
        <end position="313"/>
    </location>
</feature>
<dbReference type="InterPro" id="IPR023187">
    <property type="entry name" value="Tscrpt_reg_MarR-type_CS"/>
</dbReference>
<organism evidence="5 6">
    <name type="scientific">Senegalimassilia anaerobia</name>
    <dbReference type="NCBI Taxonomy" id="1473216"/>
    <lineage>
        <taxon>Bacteria</taxon>
        <taxon>Bacillati</taxon>
        <taxon>Actinomycetota</taxon>
        <taxon>Coriobacteriia</taxon>
        <taxon>Coriobacteriales</taxon>
        <taxon>Coriobacteriaceae</taxon>
        <taxon>Senegalimassilia</taxon>
    </lineage>
</organism>
<evidence type="ECO:0000256" key="2">
    <source>
        <dbReference type="ARBA" id="ARBA00023125"/>
    </source>
</evidence>
<dbReference type="AlphaFoldDB" id="A0A369LBE0"/>
<dbReference type="PROSITE" id="PS50995">
    <property type="entry name" value="HTH_MARR_2"/>
    <property type="match status" value="1"/>
</dbReference>
<dbReference type="STRING" id="1034345.GCA_000236865_00320"/>